<dbReference type="Proteomes" id="UP000215127">
    <property type="component" value="Chromosome 7"/>
</dbReference>
<keyword evidence="3" id="KW-1185">Reference proteome</keyword>
<dbReference type="EMBL" id="LT853698">
    <property type="protein sequence ID" value="SMQ52175.1"/>
    <property type="molecule type" value="Genomic_DNA"/>
</dbReference>
<feature type="region of interest" description="Disordered" evidence="1">
    <location>
        <begin position="21"/>
        <end position="56"/>
    </location>
</feature>
<evidence type="ECO:0008006" key="4">
    <source>
        <dbReference type="Google" id="ProtNLM"/>
    </source>
</evidence>
<name>A0A1X7RXQ5_ZYMT9</name>
<reference evidence="2 3" key="1">
    <citation type="submission" date="2016-06" db="EMBL/GenBank/DDBJ databases">
        <authorList>
            <person name="Kjaerup R.B."/>
            <person name="Dalgaard T.S."/>
            <person name="Juul-Madsen H.R."/>
        </authorList>
    </citation>
    <scope>NUCLEOTIDE SEQUENCE [LARGE SCALE GENOMIC DNA]</scope>
</reference>
<dbReference type="AlphaFoldDB" id="A0A1X7RXQ5"/>
<protein>
    <recommendedName>
        <fullName evidence="4">F-box domain-containing protein</fullName>
    </recommendedName>
</protein>
<sequence length="346" mass="37445">MVGNERFKGFTDRAFSKLASTARHPSSMLPRNQLIDEPPKNGGNVRAETTGSAPAGGDAVADIMRALSASKSTAALSGSLPHEATLKSAAAQNCPLLDLPVDILNQILQLAVTNHQPIHSRLPCFGLGESQDPLQTTLGYIHDKYIADKLSITAVCKVIRGIALPLFCGSNTFNFTPATSFLWSGSRPILNPTSQGRFEPIAHYLRSVFFSQRYDYTANALTWGASQSRLRMCVDTVELKASIGHGGSLLVNKRFVPSLGGFPTVEMTYPKFTKPQGLKRKLKCACGAPSPGSAGYDGLNLMDLMLDCHAWAMASKLQLPPVEDLKSIGFVKCTCRTEDIEEERVD</sequence>
<evidence type="ECO:0000313" key="3">
    <source>
        <dbReference type="Proteomes" id="UP000215127"/>
    </source>
</evidence>
<evidence type="ECO:0000256" key="1">
    <source>
        <dbReference type="SAM" id="MobiDB-lite"/>
    </source>
</evidence>
<evidence type="ECO:0000313" key="2">
    <source>
        <dbReference type="EMBL" id="SMQ52175.1"/>
    </source>
</evidence>
<organism evidence="2 3">
    <name type="scientific">Zymoseptoria tritici (strain ST99CH_3D7)</name>
    <dbReference type="NCBI Taxonomy" id="1276538"/>
    <lineage>
        <taxon>Eukaryota</taxon>
        <taxon>Fungi</taxon>
        <taxon>Dikarya</taxon>
        <taxon>Ascomycota</taxon>
        <taxon>Pezizomycotina</taxon>
        <taxon>Dothideomycetes</taxon>
        <taxon>Dothideomycetidae</taxon>
        <taxon>Mycosphaerellales</taxon>
        <taxon>Mycosphaerellaceae</taxon>
        <taxon>Zymoseptoria</taxon>
    </lineage>
</organism>
<proteinExistence type="predicted"/>
<gene>
    <name evidence="2" type="ORF">ZT3D7_G7328</name>
</gene>
<accession>A0A1X7RXQ5</accession>